<dbReference type="HOGENOM" id="CLU_072626_3_0_11"/>
<dbReference type="SUPFAM" id="SSF89562">
    <property type="entry name" value="RraA-like"/>
    <property type="match status" value="1"/>
</dbReference>
<evidence type="ECO:0000313" key="14">
    <source>
        <dbReference type="EMBL" id="CAJ63301.1"/>
    </source>
</evidence>
<dbReference type="InterPro" id="IPR005493">
    <property type="entry name" value="RraA/RraA-like"/>
</dbReference>
<dbReference type="GO" id="GO:0008168">
    <property type="term" value="F:methyltransferase activity"/>
    <property type="evidence" value="ECO:0007669"/>
    <property type="project" value="UniProtKB-KW"/>
</dbReference>
<feature type="binding site" evidence="13">
    <location>
        <begin position="81"/>
        <end position="84"/>
    </location>
    <ligand>
        <name>substrate</name>
    </ligand>
</feature>
<feature type="binding site" evidence="13">
    <location>
        <position position="103"/>
    </location>
    <ligand>
        <name>substrate</name>
    </ligand>
</feature>
<evidence type="ECO:0000256" key="6">
    <source>
        <dbReference type="ARBA" id="ARBA00012947"/>
    </source>
</evidence>
<name>Q0RGT5_FRAAA</name>
<keyword evidence="15" id="KW-1185">Reference proteome</keyword>
<keyword evidence="14" id="KW-0808">Transferase</keyword>
<dbReference type="EC" id="4.1.3.17" evidence="5"/>
<dbReference type="EMBL" id="CT573213">
    <property type="protein sequence ID" value="CAJ63301.1"/>
    <property type="molecule type" value="Genomic_DNA"/>
</dbReference>
<feature type="binding site" evidence="13">
    <location>
        <position position="104"/>
    </location>
    <ligand>
        <name>Mg(2+)</name>
        <dbReference type="ChEBI" id="CHEBI:18420"/>
    </ligand>
</feature>
<dbReference type="AlphaFoldDB" id="Q0RGT5"/>
<dbReference type="PANTHER" id="PTHR33254">
    <property type="entry name" value="4-HYDROXY-4-METHYL-2-OXOGLUTARATE ALDOLASE 3-RELATED"/>
    <property type="match status" value="1"/>
</dbReference>
<dbReference type="InterPro" id="IPR036704">
    <property type="entry name" value="RraA/RraA-like_sf"/>
</dbReference>
<evidence type="ECO:0000256" key="3">
    <source>
        <dbReference type="ARBA" id="ARBA00008621"/>
    </source>
</evidence>
<evidence type="ECO:0000256" key="9">
    <source>
        <dbReference type="ARBA" id="ARBA00029596"/>
    </source>
</evidence>
<dbReference type="Proteomes" id="UP000000657">
    <property type="component" value="Chromosome"/>
</dbReference>
<evidence type="ECO:0000256" key="1">
    <source>
        <dbReference type="ARBA" id="ARBA00001342"/>
    </source>
</evidence>
<keyword evidence="13" id="KW-0460">Magnesium</keyword>
<dbReference type="EC" id="4.1.1.112" evidence="6"/>
<dbReference type="GO" id="GO:0032259">
    <property type="term" value="P:methylation"/>
    <property type="evidence" value="ECO:0007669"/>
    <property type="project" value="UniProtKB-KW"/>
</dbReference>
<protein>
    <recommendedName>
        <fullName evidence="7">Putative 4-hydroxy-4-methyl-2-oxoglutarate aldolase</fullName>
        <ecNumber evidence="6">4.1.1.112</ecNumber>
        <ecNumber evidence="5">4.1.3.17</ecNumber>
    </recommendedName>
    <alternativeName>
        <fullName evidence="11">Oxaloacetate decarboxylase</fullName>
    </alternativeName>
    <alternativeName>
        <fullName evidence="9">Regulator of ribonuclease activity homolog</fullName>
    </alternativeName>
    <alternativeName>
        <fullName evidence="10">RraA-like protein</fullName>
    </alternativeName>
</protein>
<evidence type="ECO:0000256" key="4">
    <source>
        <dbReference type="ARBA" id="ARBA00011233"/>
    </source>
</evidence>
<proteinExistence type="inferred from homology"/>
<dbReference type="GO" id="GO:0046872">
    <property type="term" value="F:metal ion binding"/>
    <property type="evidence" value="ECO:0007669"/>
    <property type="project" value="UniProtKB-KW"/>
</dbReference>
<dbReference type="PANTHER" id="PTHR33254:SF4">
    <property type="entry name" value="4-HYDROXY-4-METHYL-2-OXOGLUTARATE ALDOLASE 3-RELATED"/>
    <property type="match status" value="1"/>
</dbReference>
<sequence length="218" mass="22702">MLAAHGTAVVSDALDLAGIDGQLWGPRRLSGHGPVVGPAFTVRFERVEPGTPAAAADFLDDVPSGAVVVLAAGSATCTVWGDILAEVALARGVAGTVIDGLCRDIDGIREFDYSLWAHGAFMRSGKNRLRMAAVQQAVELGRGEESRTVRPGDIICADGSGVTVVPAASLAEVAASVDRIAAMEQQVLEEVRAGGRLRDARKRHGYNLAARQPTGNHA</sequence>
<evidence type="ECO:0000313" key="15">
    <source>
        <dbReference type="Proteomes" id="UP000000657"/>
    </source>
</evidence>
<evidence type="ECO:0000256" key="10">
    <source>
        <dbReference type="ARBA" id="ARBA00030169"/>
    </source>
</evidence>
<dbReference type="KEGG" id="fal:FRAAL4659"/>
<gene>
    <name evidence="14" type="ordered locus">FRAAL4659</name>
</gene>
<reference evidence="14 15" key="1">
    <citation type="journal article" date="2007" name="Genome Res.">
        <title>Genome characteristics of facultatively symbiotic Frankia sp. strains reflect host range and host plant biogeography.</title>
        <authorList>
            <person name="Normand P."/>
            <person name="Lapierre P."/>
            <person name="Tisa L.S."/>
            <person name="Gogarten J.P."/>
            <person name="Alloisio N."/>
            <person name="Bagnarol E."/>
            <person name="Bassi C.A."/>
            <person name="Berry A.M."/>
            <person name="Bickhart D.M."/>
            <person name="Choisne N."/>
            <person name="Couloux A."/>
            <person name="Cournoyer B."/>
            <person name="Cruveiller S."/>
            <person name="Daubin V."/>
            <person name="Demange N."/>
            <person name="Francino M.P."/>
            <person name="Goltsman E."/>
            <person name="Huang Y."/>
            <person name="Kopp O.R."/>
            <person name="Labarre L."/>
            <person name="Lapidus A."/>
            <person name="Lavire C."/>
            <person name="Marechal J."/>
            <person name="Martinez M."/>
            <person name="Mastronunzio J.E."/>
            <person name="Mullin B.C."/>
            <person name="Niemann J."/>
            <person name="Pujic P."/>
            <person name="Rawnsley T."/>
            <person name="Rouy Z."/>
            <person name="Schenowitz C."/>
            <person name="Sellstedt A."/>
            <person name="Tavares F."/>
            <person name="Tomkins J.P."/>
            <person name="Vallenet D."/>
            <person name="Valverde C."/>
            <person name="Wall L.G."/>
            <person name="Wang Y."/>
            <person name="Medigue C."/>
            <person name="Benson D.R."/>
        </authorList>
    </citation>
    <scope>NUCLEOTIDE SEQUENCE [LARGE SCALE GENOMIC DNA]</scope>
    <source>
        <strain evidence="15">DSM 45986 / CECT 9034 / ACN14a</strain>
    </source>
</reference>
<keyword evidence="13" id="KW-0479">Metal-binding</keyword>
<comment type="similarity">
    <text evidence="3">Belongs to the class II aldolase/RraA-like family.</text>
</comment>
<evidence type="ECO:0000256" key="7">
    <source>
        <dbReference type="ARBA" id="ARBA00016549"/>
    </source>
</evidence>
<evidence type="ECO:0000256" key="11">
    <source>
        <dbReference type="ARBA" id="ARBA00032305"/>
    </source>
</evidence>
<organism evidence="14 15">
    <name type="scientific">Frankia alni (strain DSM 45986 / CECT 9034 / ACN14a)</name>
    <dbReference type="NCBI Taxonomy" id="326424"/>
    <lineage>
        <taxon>Bacteria</taxon>
        <taxon>Bacillati</taxon>
        <taxon>Actinomycetota</taxon>
        <taxon>Actinomycetes</taxon>
        <taxon>Frankiales</taxon>
        <taxon>Frankiaceae</taxon>
        <taxon>Frankia</taxon>
    </lineage>
</organism>
<dbReference type="CDD" id="cd16841">
    <property type="entry name" value="RraA_family"/>
    <property type="match status" value="1"/>
</dbReference>
<evidence type="ECO:0000256" key="8">
    <source>
        <dbReference type="ARBA" id="ARBA00025046"/>
    </source>
</evidence>
<comment type="cofactor">
    <cofactor evidence="13">
        <name>Mg(2+)</name>
        <dbReference type="ChEBI" id="CHEBI:18420"/>
    </cofactor>
</comment>
<evidence type="ECO:0000256" key="2">
    <source>
        <dbReference type="ARBA" id="ARBA00001968"/>
    </source>
</evidence>
<dbReference type="GO" id="GO:0047443">
    <property type="term" value="F:4-hydroxy-4-methyl-2-oxoglutarate aldolase activity"/>
    <property type="evidence" value="ECO:0007669"/>
    <property type="project" value="UniProtKB-EC"/>
</dbReference>
<evidence type="ECO:0000256" key="5">
    <source>
        <dbReference type="ARBA" id="ARBA00012213"/>
    </source>
</evidence>
<comment type="subunit">
    <text evidence="4">Homotrimer.</text>
</comment>
<comment type="catalytic activity">
    <reaction evidence="1">
        <text>4-hydroxy-4-methyl-2-oxoglutarate = 2 pyruvate</text>
        <dbReference type="Rhea" id="RHEA:22748"/>
        <dbReference type="ChEBI" id="CHEBI:15361"/>
        <dbReference type="ChEBI" id="CHEBI:58276"/>
        <dbReference type="EC" id="4.1.3.17"/>
    </reaction>
</comment>
<comment type="cofactor">
    <cofactor evidence="2">
        <name>a divalent metal cation</name>
        <dbReference type="ChEBI" id="CHEBI:60240"/>
    </cofactor>
</comment>
<dbReference type="Gene3D" id="3.50.30.40">
    <property type="entry name" value="Ribonuclease E inhibitor RraA/RraA-like"/>
    <property type="match status" value="1"/>
</dbReference>
<dbReference type="eggNOG" id="COG0684">
    <property type="taxonomic scope" value="Bacteria"/>
</dbReference>
<comment type="catalytic activity">
    <reaction evidence="12">
        <text>oxaloacetate + H(+) = pyruvate + CO2</text>
        <dbReference type="Rhea" id="RHEA:15641"/>
        <dbReference type="ChEBI" id="CHEBI:15361"/>
        <dbReference type="ChEBI" id="CHEBI:15378"/>
        <dbReference type="ChEBI" id="CHEBI:16452"/>
        <dbReference type="ChEBI" id="CHEBI:16526"/>
        <dbReference type="EC" id="4.1.1.112"/>
    </reaction>
</comment>
<evidence type="ECO:0000256" key="12">
    <source>
        <dbReference type="ARBA" id="ARBA00047973"/>
    </source>
</evidence>
<comment type="function">
    <text evidence="8">Catalyzes the aldol cleavage of 4-hydroxy-4-methyl-2-oxoglutarate (HMG) into 2 molecules of pyruvate. Also contains a secondary oxaloacetate (OAA) decarboxylase activity due to the common pyruvate enolate transition state formed following C-C bond cleavage in the retro-aldol and decarboxylation reactions.</text>
</comment>
<dbReference type="STRING" id="326424.FRAAL4659"/>
<dbReference type="GO" id="GO:0008948">
    <property type="term" value="F:oxaloacetate decarboxylase activity"/>
    <property type="evidence" value="ECO:0007669"/>
    <property type="project" value="UniProtKB-EC"/>
</dbReference>
<evidence type="ECO:0000256" key="13">
    <source>
        <dbReference type="PIRSR" id="PIRSR605493-1"/>
    </source>
</evidence>
<accession>Q0RGT5</accession>
<dbReference type="Pfam" id="PF03737">
    <property type="entry name" value="RraA-like"/>
    <property type="match status" value="1"/>
</dbReference>
<keyword evidence="14" id="KW-0489">Methyltransferase</keyword>